<sequence>MTVSNPVVLITGAARRIGATLARHMHQAGYRVIIHYQHSASQASLLADELNAQRPNSALTLSADLCDINQVESLAERASTAFGQVDVLVNNASSFYPTPVGNITAQDWHLLVGSNVQGPLFLSQALLPSLRREGGSIINLIDMHIDRPLPKHSVYCLAKSALASLTRSLANELAPAVRVNGIAPGAILWPERELDDAEKNALLATVPLGKLGDPQAIAQALDYLLKADYVTGQILYVDGGRSIMSNASA</sequence>
<evidence type="ECO:0000313" key="3">
    <source>
        <dbReference type="EMBL" id="RDV27518.1"/>
    </source>
</evidence>
<dbReference type="PANTHER" id="PTHR43639">
    <property type="entry name" value="OXIDOREDUCTASE, SHORT-CHAIN DEHYDROGENASE/REDUCTASE FAMILY (AFU_ORTHOLOGUE AFUA_5G02870)"/>
    <property type="match status" value="1"/>
</dbReference>
<dbReference type="PRINTS" id="PR00081">
    <property type="entry name" value="GDHRDH"/>
</dbReference>
<comment type="similarity">
    <text evidence="1">Belongs to the short-chain dehydrogenases/reductases (SDR) family.</text>
</comment>
<evidence type="ECO:0000256" key="1">
    <source>
        <dbReference type="ARBA" id="ARBA00006484"/>
    </source>
</evidence>
<dbReference type="Pfam" id="PF13561">
    <property type="entry name" value="adh_short_C2"/>
    <property type="match status" value="1"/>
</dbReference>
<name>A0A3D8MB93_9ALTE</name>
<evidence type="ECO:0000256" key="2">
    <source>
        <dbReference type="ARBA" id="ARBA00023002"/>
    </source>
</evidence>
<dbReference type="SUPFAM" id="SSF51735">
    <property type="entry name" value="NAD(P)-binding Rossmann-fold domains"/>
    <property type="match status" value="1"/>
</dbReference>
<comment type="caution">
    <text evidence="3">The sequence shown here is derived from an EMBL/GenBank/DDBJ whole genome shotgun (WGS) entry which is preliminary data.</text>
</comment>
<keyword evidence="4" id="KW-1185">Reference proteome</keyword>
<protein>
    <submittedName>
        <fullName evidence="3">Pteridine reductase</fullName>
        <ecNumber evidence="3">1.5.1.33</ecNumber>
    </submittedName>
</protein>
<proteinExistence type="inferred from homology"/>
<dbReference type="Gene3D" id="3.40.50.720">
    <property type="entry name" value="NAD(P)-binding Rossmann-like Domain"/>
    <property type="match status" value="1"/>
</dbReference>
<organism evidence="3 4">
    <name type="scientific">Alteromonas aestuariivivens</name>
    <dbReference type="NCBI Taxonomy" id="1938339"/>
    <lineage>
        <taxon>Bacteria</taxon>
        <taxon>Pseudomonadati</taxon>
        <taxon>Pseudomonadota</taxon>
        <taxon>Gammaproteobacteria</taxon>
        <taxon>Alteromonadales</taxon>
        <taxon>Alteromonadaceae</taxon>
        <taxon>Alteromonas/Salinimonas group</taxon>
        <taxon>Alteromonas</taxon>
    </lineage>
</organism>
<dbReference type="NCBIfam" id="NF006598">
    <property type="entry name" value="PRK09135.1"/>
    <property type="match status" value="1"/>
</dbReference>
<dbReference type="PANTHER" id="PTHR43639:SF1">
    <property type="entry name" value="SHORT-CHAIN DEHYDROGENASE_REDUCTASE FAMILY PROTEIN"/>
    <property type="match status" value="1"/>
</dbReference>
<dbReference type="EMBL" id="QRHA01000003">
    <property type="protein sequence ID" value="RDV27518.1"/>
    <property type="molecule type" value="Genomic_DNA"/>
</dbReference>
<accession>A0A3D8MB93</accession>
<dbReference type="RefSeq" id="WP_115592417.1">
    <property type="nucleotide sequence ID" value="NZ_QRHA01000003.1"/>
</dbReference>
<gene>
    <name evidence="3" type="ORF">DXV75_05685</name>
</gene>
<dbReference type="AlphaFoldDB" id="A0A3D8MB93"/>
<dbReference type="GO" id="GO:0047040">
    <property type="term" value="F:pteridine reductase activity"/>
    <property type="evidence" value="ECO:0007669"/>
    <property type="project" value="UniProtKB-EC"/>
</dbReference>
<dbReference type="Proteomes" id="UP000256561">
    <property type="component" value="Unassembled WGS sequence"/>
</dbReference>
<evidence type="ECO:0000313" key="4">
    <source>
        <dbReference type="Proteomes" id="UP000256561"/>
    </source>
</evidence>
<keyword evidence="2 3" id="KW-0560">Oxidoreductase</keyword>
<dbReference type="InterPro" id="IPR002347">
    <property type="entry name" value="SDR_fam"/>
</dbReference>
<dbReference type="OrthoDB" id="9793499at2"/>
<reference evidence="4" key="1">
    <citation type="submission" date="2018-08" db="EMBL/GenBank/DDBJ databases">
        <authorList>
            <person name="Zhang J."/>
            <person name="Du Z.-J."/>
        </authorList>
    </citation>
    <scope>NUCLEOTIDE SEQUENCE [LARGE SCALE GENOMIC DNA]</scope>
    <source>
        <strain evidence="4">KCTC 52655</strain>
    </source>
</reference>
<dbReference type="PRINTS" id="PR00080">
    <property type="entry name" value="SDRFAMILY"/>
</dbReference>
<dbReference type="EC" id="1.5.1.33" evidence="3"/>
<dbReference type="InterPro" id="IPR036291">
    <property type="entry name" value="NAD(P)-bd_dom_sf"/>
</dbReference>